<evidence type="ECO:0000256" key="5">
    <source>
        <dbReference type="ARBA" id="ARBA00022840"/>
    </source>
</evidence>
<dbReference type="GO" id="GO:0008017">
    <property type="term" value="F:microtubule binding"/>
    <property type="evidence" value="ECO:0007669"/>
    <property type="project" value="InterPro"/>
</dbReference>
<dbReference type="InterPro" id="IPR027417">
    <property type="entry name" value="P-loop_NTPase"/>
</dbReference>
<dbReference type="PANTHER" id="PTHR47971">
    <property type="entry name" value="KINESIN-RELATED PROTEIN 6"/>
    <property type="match status" value="1"/>
</dbReference>
<feature type="compositionally biased region" description="Basic and acidic residues" evidence="9">
    <location>
        <begin position="423"/>
        <end position="439"/>
    </location>
</feature>
<keyword evidence="5 8" id="KW-0067">ATP-binding</keyword>
<dbReference type="Proteomes" id="UP000515550">
    <property type="component" value="Chromosome PVBDA_14"/>
</dbReference>
<name>A0A6V7T1J7_PLAVN</name>
<dbReference type="AlphaFoldDB" id="A0A6V7T1J7"/>
<dbReference type="InterPro" id="IPR027640">
    <property type="entry name" value="Kinesin-like_fam"/>
</dbReference>
<keyword evidence="7" id="KW-0206">Cytoskeleton</keyword>
<protein>
    <submittedName>
        <fullName evidence="11">Kinesin-13, putative</fullName>
    </submittedName>
</protein>
<dbReference type="InterPro" id="IPR036961">
    <property type="entry name" value="Kinesin_motor_dom_sf"/>
</dbReference>
<keyword evidence="3" id="KW-0493">Microtubule</keyword>
<dbReference type="PROSITE" id="PS00411">
    <property type="entry name" value="KINESIN_MOTOR_1"/>
    <property type="match status" value="1"/>
</dbReference>
<dbReference type="GO" id="GO:0003777">
    <property type="term" value="F:microtubule motor activity"/>
    <property type="evidence" value="ECO:0007669"/>
    <property type="project" value="InterPro"/>
</dbReference>
<dbReference type="GO" id="GO:0005524">
    <property type="term" value="F:ATP binding"/>
    <property type="evidence" value="ECO:0007669"/>
    <property type="project" value="UniProtKB-UniRule"/>
</dbReference>
<evidence type="ECO:0000256" key="1">
    <source>
        <dbReference type="ARBA" id="ARBA00004245"/>
    </source>
</evidence>
<dbReference type="EMBL" id="LR865392">
    <property type="protein sequence ID" value="CAD2105992.1"/>
    <property type="molecule type" value="Genomic_DNA"/>
</dbReference>
<proteinExistence type="inferred from homology"/>
<comment type="subcellular location">
    <subcellularLocation>
        <location evidence="1">Cytoplasm</location>
        <location evidence="1">Cytoskeleton</location>
    </subcellularLocation>
</comment>
<evidence type="ECO:0000313" key="12">
    <source>
        <dbReference type="Proteomes" id="UP000515550"/>
    </source>
</evidence>
<feature type="domain" description="Kinesin motor" evidence="10">
    <location>
        <begin position="42"/>
        <end position="372"/>
    </location>
</feature>
<dbReference type="PANTHER" id="PTHR47971:SF8">
    <property type="entry name" value="KINESIN-LIKE PROTEIN"/>
    <property type="match status" value="1"/>
</dbReference>
<sequence>MLKKTMQQKRQSISKNKNEIYPQKSMNVGQKSKSKPKGSNGKIKVVVRKRPINENEKRKKDSDIVTVKDNHTICIDEPRYKVDMTKYIERHEFIVDKVFDETVDNLTVYQYSIKPLIIDIFESNCVCSCFAYGQTGSGKTYTMLGSQPYGQSNCPGIFQYASEDIFNLLNAYNNDNSKGIFISFYEIYCGKLYDLLQKRKMVAALENGKKEVVVKDLKILRVINKEELIQKMIEGVMLRKIGVNSQNDESSRSHAILNIDLKDINKNVSLGKIAFIDLAGSERGADTIAQNKQTQTDGANINRSLLALKECIRAMDSDKNHIPFRDSELTKVLRDIFVGKSKSIMIANISPTISSCEQTLNTLRYSSRVKNFKTKPMINDGDDTPNDPNSSIHTMSYYKSSELNYSSTENFTMKSNSLMSSKPESKSIELRDKNNEKSNKKMQKNVCDKNVKHSNKNRVNTIKKHNTIPRKNYTFSDTSDFSSLDDMNYSLNNSEKTLFTNSKGVNQPKIKSRNSCDTINSKMKKNDMQVLRHSVGSKLTNFSHEKSISKGNEFSKNAINQSKNILFNGNTVNKVSSISSIGNTNMMGYEINRISSTSRIDNPLNNNDSLMHGNININKKVKEASRDSDNMFFDAVSHPTDNKINIYSNNKNYKLGYSNSNSIINDNINNNINDSSISIGIKKRFIKGTSLLTNDGSDNNSVVFQNDELNAASSYFSNWENNINCENMNNNHMADFNIRNISLAEINMDRIKSNSNNNLNICNNAENMETIQNNQINSNAIRSIELSKNSNYQVIDETNTDNNLLNDEYLKQFQKSGSNNILGNCISSLNIADLYEDTQNILNNVLLSKYKANRDDVIKKYINEDISNMNLEQLDKYVQLIYEKKKAILNKLLFLFKKNVDIQTNNEISDLKKDLVMCHICSNNPDDQFHFYAYSRLEKDIINLIMLRQLWCESENLRQLHQYLMTEYQTKSANSILFNLQPSNANKNFLESPKSIGIDINTNKTLNIKNKVTK</sequence>
<keyword evidence="6 8" id="KW-0505">Motor protein</keyword>
<evidence type="ECO:0000256" key="8">
    <source>
        <dbReference type="PROSITE-ProRule" id="PRU00283"/>
    </source>
</evidence>
<dbReference type="SUPFAM" id="SSF52540">
    <property type="entry name" value="P-loop containing nucleoside triphosphate hydrolases"/>
    <property type="match status" value="1"/>
</dbReference>
<feature type="binding site" evidence="8">
    <location>
        <begin position="133"/>
        <end position="140"/>
    </location>
    <ligand>
        <name>ATP</name>
        <dbReference type="ChEBI" id="CHEBI:30616"/>
    </ligand>
</feature>
<gene>
    <name evidence="11" type="ORF">PVBDA_1406090</name>
</gene>
<evidence type="ECO:0000256" key="3">
    <source>
        <dbReference type="ARBA" id="ARBA00022701"/>
    </source>
</evidence>
<accession>A0A6V7T1J7</accession>
<organism evidence="11 12">
    <name type="scientific">Plasmodium vinckei brucechwatti</name>
    <dbReference type="NCBI Taxonomy" id="119398"/>
    <lineage>
        <taxon>Eukaryota</taxon>
        <taxon>Sar</taxon>
        <taxon>Alveolata</taxon>
        <taxon>Apicomplexa</taxon>
        <taxon>Aconoidasida</taxon>
        <taxon>Haemosporida</taxon>
        <taxon>Plasmodiidae</taxon>
        <taxon>Plasmodium</taxon>
        <taxon>Plasmodium (Vinckeia)</taxon>
    </lineage>
</organism>
<evidence type="ECO:0000256" key="9">
    <source>
        <dbReference type="SAM" id="MobiDB-lite"/>
    </source>
</evidence>
<dbReference type="InterPro" id="IPR019821">
    <property type="entry name" value="Kinesin_motor_CS"/>
</dbReference>
<feature type="region of interest" description="Disordered" evidence="9">
    <location>
        <begin position="415"/>
        <end position="443"/>
    </location>
</feature>
<evidence type="ECO:0000259" key="10">
    <source>
        <dbReference type="PROSITE" id="PS50067"/>
    </source>
</evidence>
<dbReference type="Pfam" id="PF00225">
    <property type="entry name" value="Kinesin"/>
    <property type="match status" value="1"/>
</dbReference>
<dbReference type="FunFam" id="3.40.850.10:FF:000081">
    <property type="entry name" value="Kinesin-13, putative"/>
    <property type="match status" value="1"/>
</dbReference>
<evidence type="ECO:0000313" key="11">
    <source>
        <dbReference type="EMBL" id="CAD2105992.1"/>
    </source>
</evidence>
<dbReference type="GO" id="GO:0005874">
    <property type="term" value="C:microtubule"/>
    <property type="evidence" value="ECO:0007669"/>
    <property type="project" value="UniProtKB-KW"/>
</dbReference>
<keyword evidence="2" id="KW-0963">Cytoplasm</keyword>
<evidence type="ECO:0000256" key="4">
    <source>
        <dbReference type="ARBA" id="ARBA00022741"/>
    </source>
</evidence>
<dbReference type="PROSITE" id="PS50067">
    <property type="entry name" value="KINESIN_MOTOR_2"/>
    <property type="match status" value="1"/>
</dbReference>
<feature type="region of interest" description="Disordered" evidence="9">
    <location>
        <begin position="374"/>
        <end position="394"/>
    </location>
</feature>
<dbReference type="Gene3D" id="3.40.850.10">
    <property type="entry name" value="Kinesin motor domain"/>
    <property type="match status" value="1"/>
</dbReference>
<reference evidence="11 12" key="1">
    <citation type="submission" date="2020-08" db="EMBL/GenBank/DDBJ databases">
        <authorList>
            <person name="Ramaprasad A."/>
        </authorList>
    </citation>
    <scope>NUCLEOTIDE SEQUENCE [LARGE SCALE GENOMIC DNA]</scope>
</reference>
<evidence type="ECO:0000256" key="2">
    <source>
        <dbReference type="ARBA" id="ARBA00022490"/>
    </source>
</evidence>
<evidence type="ECO:0000256" key="7">
    <source>
        <dbReference type="ARBA" id="ARBA00023212"/>
    </source>
</evidence>
<dbReference type="CDD" id="cd01367">
    <property type="entry name" value="KISc_KIF2_like"/>
    <property type="match status" value="1"/>
</dbReference>
<dbReference type="SMART" id="SM00129">
    <property type="entry name" value="KISc"/>
    <property type="match status" value="1"/>
</dbReference>
<dbReference type="PRINTS" id="PR00380">
    <property type="entry name" value="KINESINHEAVY"/>
</dbReference>
<evidence type="ECO:0000256" key="6">
    <source>
        <dbReference type="ARBA" id="ARBA00023175"/>
    </source>
</evidence>
<dbReference type="GO" id="GO:0007018">
    <property type="term" value="P:microtubule-based movement"/>
    <property type="evidence" value="ECO:0007669"/>
    <property type="project" value="InterPro"/>
</dbReference>
<feature type="region of interest" description="Disordered" evidence="9">
    <location>
        <begin position="1"/>
        <end position="62"/>
    </location>
</feature>
<feature type="compositionally biased region" description="Basic and acidic residues" evidence="9">
    <location>
        <begin position="51"/>
        <end position="62"/>
    </location>
</feature>
<dbReference type="InterPro" id="IPR001752">
    <property type="entry name" value="Kinesin_motor_dom"/>
</dbReference>
<dbReference type="VEuPathDB" id="PlasmoDB:PVBDA_1406090"/>
<dbReference type="GO" id="GO:0007019">
    <property type="term" value="P:microtubule depolymerization"/>
    <property type="evidence" value="ECO:0007669"/>
    <property type="project" value="TreeGrafter"/>
</dbReference>
<keyword evidence="4 8" id="KW-0547">Nucleotide-binding</keyword>
<comment type="similarity">
    <text evidence="8">Belongs to the TRAFAC class myosin-kinesin ATPase superfamily. Kinesin family.</text>
</comment>